<dbReference type="AlphaFoldDB" id="A0A6A5ZEA3"/>
<dbReference type="SUPFAM" id="SSF88713">
    <property type="entry name" value="Glycoside hydrolase/deacetylase"/>
    <property type="match status" value="1"/>
</dbReference>
<keyword evidence="6" id="KW-1133">Transmembrane helix</keyword>
<keyword evidence="9" id="KW-1185">Reference proteome</keyword>
<dbReference type="PANTHER" id="PTHR10587">
    <property type="entry name" value="GLYCOSYL TRANSFERASE-RELATED"/>
    <property type="match status" value="1"/>
</dbReference>
<dbReference type="InterPro" id="IPR011330">
    <property type="entry name" value="Glyco_hydro/deAcase_b/a-brl"/>
</dbReference>
<evidence type="ECO:0000313" key="8">
    <source>
        <dbReference type="EMBL" id="KAF2117792.1"/>
    </source>
</evidence>
<dbReference type="Gene3D" id="3.20.20.370">
    <property type="entry name" value="Glycoside hydrolase/deacetylase"/>
    <property type="match status" value="1"/>
</dbReference>
<evidence type="ECO:0000256" key="4">
    <source>
        <dbReference type="ARBA" id="ARBA00024056"/>
    </source>
</evidence>
<dbReference type="InterPro" id="IPR002509">
    <property type="entry name" value="NODB_dom"/>
</dbReference>
<dbReference type="GO" id="GO:0009272">
    <property type="term" value="P:fungal-type cell wall biogenesis"/>
    <property type="evidence" value="ECO:0007669"/>
    <property type="project" value="UniProtKB-ARBA"/>
</dbReference>
<sequence>MFRPSFRLLRLPTKLHRRARRSRLFTMFLVLFTIITFIYPFYAIYKPPSLLIRYFQHHWPDVLFHVETKEKVIALTIDDAPSPYTEEILDILKENDAQATFFVIGSQVPGREETLRKMVRAGMELGNHAMHDEPSRALSDEQLESQIYEVEDMINLAYDDVGVEYLNRYFRPGSGFFSDRMRKLIRKMKYKLVLGNIYPHDPQIPYWRVNARHILSMVQPGGVIICHDRRGWTVPMLKKVVPEIKSRGYRIVTVSGLLES</sequence>
<evidence type="ECO:0000256" key="6">
    <source>
        <dbReference type="SAM" id="Phobius"/>
    </source>
</evidence>
<feature type="domain" description="NodB homology" evidence="7">
    <location>
        <begin position="71"/>
        <end position="252"/>
    </location>
</feature>
<dbReference type="EC" id="3.5.1.41" evidence="4"/>
<dbReference type="CDD" id="cd10958">
    <property type="entry name" value="CE4_NodB_like_2"/>
    <property type="match status" value="1"/>
</dbReference>
<dbReference type="GO" id="GO:0005975">
    <property type="term" value="P:carbohydrate metabolic process"/>
    <property type="evidence" value="ECO:0007669"/>
    <property type="project" value="InterPro"/>
</dbReference>
<evidence type="ECO:0000259" key="7">
    <source>
        <dbReference type="PROSITE" id="PS51677"/>
    </source>
</evidence>
<reference evidence="8" key="1">
    <citation type="journal article" date="2020" name="Stud. Mycol.">
        <title>101 Dothideomycetes genomes: a test case for predicting lifestyles and emergence of pathogens.</title>
        <authorList>
            <person name="Haridas S."/>
            <person name="Albert R."/>
            <person name="Binder M."/>
            <person name="Bloem J."/>
            <person name="Labutti K."/>
            <person name="Salamov A."/>
            <person name="Andreopoulos B."/>
            <person name="Baker S."/>
            <person name="Barry K."/>
            <person name="Bills G."/>
            <person name="Bluhm B."/>
            <person name="Cannon C."/>
            <person name="Castanera R."/>
            <person name="Culley D."/>
            <person name="Daum C."/>
            <person name="Ezra D."/>
            <person name="Gonzalez J."/>
            <person name="Henrissat B."/>
            <person name="Kuo A."/>
            <person name="Liang C."/>
            <person name="Lipzen A."/>
            <person name="Lutzoni F."/>
            <person name="Magnuson J."/>
            <person name="Mondo S."/>
            <person name="Nolan M."/>
            <person name="Ohm R."/>
            <person name="Pangilinan J."/>
            <person name="Park H.-J."/>
            <person name="Ramirez L."/>
            <person name="Alfaro M."/>
            <person name="Sun H."/>
            <person name="Tritt A."/>
            <person name="Yoshinaga Y."/>
            <person name="Zwiers L.-H."/>
            <person name="Turgeon B."/>
            <person name="Goodwin S."/>
            <person name="Spatafora J."/>
            <person name="Crous P."/>
            <person name="Grigoriev I."/>
        </authorList>
    </citation>
    <scope>NUCLEOTIDE SEQUENCE</scope>
    <source>
        <strain evidence="8">CBS 627.86</strain>
    </source>
</reference>
<keyword evidence="6" id="KW-0812">Transmembrane</keyword>
<dbReference type="OrthoDB" id="407355at2759"/>
<dbReference type="Proteomes" id="UP000799770">
    <property type="component" value="Unassembled WGS sequence"/>
</dbReference>
<proteinExistence type="predicted"/>
<organism evidence="8 9">
    <name type="scientific">Lophiotrema nucula</name>
    <dbReference type="NCBI Taxonomy" id="690887"/>
    <lineage>
        <taxon>Eukaryota</taxon>
        <taxon>Fungi</taxon>
        <taxon>Dikarya</taxon>
        <taxon>Ascomycota</taxon>
        <taxon>Pezizomycotina</taxon>
        <taxon>Dothideomycetes</taxon>
        <taxon>Pleosporomycetidae</taxon>
        <taxon>Pleosporales</taxon>
        <taxon>Lophiotremataceae</taxon>
        <taxon>Lophiotrema</taxon>
    </lineage>
</organism>
<name>A0A6A5ZEA3_9PLEO</name>
<keyword evidence="6" id="KW-0472">Membrane</keyword>
<keyword evidence="2" id="KW-0624">Polysaccharide degradation</keyword>
<accession>A0A6A5ZEA3</accession>
<dbReference type="GO" id="GO:0004099">
    <property type="term" value="F:chitin deacetylase activity"/>
    <property type="evidence" value="ECO:0007669"/>
    <property type="project" value="UniProtKB-EC"/>
</dbReference>
<keyword evidence="2" id="KW-0146">Chitin degradation</keyword>
<evidence type="ECO:0000313" key="9">
    <source>
        <dbReference type="Proteomes" id="UP000799770"/>
    </source>
</evidence>
<evidence type="ECO:0000256" key="3">
    <source>
        <dbReference type="ARBA" id="ARBA00023285"/>
    </source>
</evidence>
<dbReference type="EMBL" id="ML977318">
    <property type="protein sequence ID" value="KAF2117792.1"/>
    <property type="molecule type" value="Genomic_DNA"/>
</dbReference>
<dbReference type="InterPro" id="IPR050248">
    <property type="entry name" value="Polysacc_deacetylase_ArnD"/>
</dbReference>
<dbReference type="PROSITE" id="PS51677">
    <property type="entry name" value="NODB"/>
    <property type="match status" value="1"/>
</dbReference>
<protein>
    <recommendedName>
        <fullName evidence="4">chitin deacetylase</fullName>
        <ecNumber evidence="4">3.5.1.41</ecNumber>
    </recommendedName>
</protein>
<feature type="transmembrane region" description="Helical" evidence="6">
    <location>
        <begin position="24"/>
        <end position="45"/>
    </location>
</feature>
<keyword evidence="3" id="KW-0170">Cobalt</keyword>
<dbReference type="PANTHER" id="PTHR10587:SF137">
    <property type="entry name" value="4-DEOXY-4-FORMAMIDO-L-ARABINOSE-PHOSPHOUNDECAPRENOL DEFORMYLASE ARND-RELATED"/>
    <property type="match status" value="1"/>
</dbReference>
<evidence type="ECO:0000256" key="1">
    <source>
        <dbReference type="ARBA" id="ARBA00001941"/>
    </source>
</evidence>
<dbReference type="Pfam" id="PF01522">
    <property type="entry name" value="Polysacc_deac_1"/>
    <property type="match status" value="1"/>
</dbReference>
<feature type="non-terminal residue" evidence="8">
    <location>
        <position position="260"/>
    </location>
</feature>
<gene>
    <name evidence="8" type="ORF">BDV96DRAFT_453570</name>
</gene>
<evidence type="ECO:0000256" key="5">
    <source>
        <dbReference type="ARBA" id="ARBA00048494"/>
    </source>
</evidence>
<comment type="catalytic activity">
    <reaction evidence="5">
        <text>[(1-&gt;4)-N-acetyl-beta-D-glucosaminyl](n) + n H2O = chitosan + n acetate</text>
        <dbReference type="Rhea" id="RHEA:10464"/>
        <dbReference type="Rhea" id="RHEA-COMP:9593"/>
        <dbReference type="Rhea" id="RHEA-COMP:9597"/>
        <dbReference type="ChEBI" id="CHEBI:15377"/>
        <dbReference type="ChEBI" id="CHEBI:17029"/>
        <dbReference type="ChEBI" id="CHEBI:30089"/>
        <dbReference type="ChEBI" id="CHEBI:57704"/>
        <dbReference type="EC" id="3.5.1.41"/>
    </reaction>
    <physiologicalReaction direction="left-to-right" evidence="5">
        <dbReference type="Rhea" id="RHEA:10465"/>
    </physiologicalReaction>
</comment>
<comment type="cofactor">
    <cofactor evidence="1">
        <name>Co(2+)</name>
        <dbReference type="ChEBI" id="CHEBI:48828"/>
    </cofactor>
</comment>
<dbReference type="GO" id="GO:0006032">
    <property type="term" value="P:chitin catabolic process"/>
    <property type="evidence" value="ECO:0007669"/>
    <property type="project" value="UniProtKB-KW"/>
</dbReference>
<evidence type="ECO:0000256" key="2">
    <source>
        <dbReference type="ARBA" id="ARBA00023024"/>
    </source>
</evidence>
<keyword evidence="2" id="KW-0119">Carbohydrate metabolism</keyword>